<dbReference type="Gene3D" id="3.40.50.1820">
    <property type="entry name" value="alpha/beta hydrolase"/>
    <property type="match status" value="1"/>
</dbReference>
<gene>
    <name evidence="3" type="ORF">AN218_29670</name>
</gene>
<dbReference type="PANTHER" id="PTHR12277">
    <property type="entry name" value="ALPHA/BETA HYDROLASE DOMAIN-CONTAINING PROTEIN"/>
    <property type="match status" value="1"/>
</dbReference>
<feature type="region of interest" description="Disordered" evidence="1">
    <location>
        <begin position="1"/>
        <end position="29"/>
    </location>
</feature>
<dbReference type="RefSeq" id="WP_070020166.1">
    <property type="nucleotide sequence ID" value="NZ_LJGW01000558.1"/>
</dbReference>
<dbReference type="EMBL" id="LJGW01000558">
    <property type="protein sequence ID" value="OEV07074.1"/>
    <property type="molecule type" value="Genomic_DNA"/>
</dbReference>
<comment type="caution">
    <text evidence="3">The sequence shown here is derived from an EMBL/GenBank/DDBJ whole genome shotgun (WGS) entry which is preliminary data.</text>
</comment>
<accession>A0A1E7KT33</accession>
<organism evidence="3 4">
    <name type="scientific">Streptomyces nanshensis</name>
    <dbReference type="NCBI Taxonomy" id="518642"/>
    <lineage>
        <taxon>Bacteria</taxon>
        <taxon>Bacillati</taxon>
        <taxon>Actinomycetota</taxon>
        <taxon>Actinomycetes</taxon>
        <taxon>Kitasatosporales</taxon>
        <taxon>Streptomycetaceae</taxon>
        <taxon>Streptomyces</taxon>
    </lineage>
</organism>
<dbReference type="PANTHER" id="PTHR12277:SF79">
    <property type="entry name" value="XAA-PRO DIPEPTIDYL-PEPTIDASE-RELATED"/>
    <property type="match status" value="1"/>
</dbReference>
<evidence type="ECO:0000256" key="1">
    <source>
        <dbReference type="SAM" id="MobiDB-lite"/>
    </source>
</evidence>
<feature type="region of interest" description="Disordered" evidence="1">
    <location>
        <begin position="111"/>
        <end position="144"/>
    </location>
</feature>
<proteinExistence type="predicted"/>
<dbReference type="SUPFAM" id="SSF53474">
    <property type="entry name" value="alpha/beta-Hydrolases"/>
    <property type="match status" value="1"/>
</dbReference>
<evidence type="ECO:0000259" key="2">
    <source>
        <dbReference type="Pfam" id="PF12697"/>
    </source>
</evidence>
<feature type="compositionally biased region" description="Low complexity" evidence="1">
    <location>
        <begin position="124"/>
        <end position="144"/>
    </location>
</feature>
<feature type="domain" description="AB hydrolase-1" evidence="2">
    <location>
        <begin position="168"/>
        <end position="393"/>
    </location>
</feature>
<dbReference type="PATRIC" id="fig|518642.10.peg.672"/>
<name>A0A1E7KT33_9ACTN</name>
<protein>
    <recommendedName>
        <fullName evidence="2">AB hydrolase-1 domain-containing protein</fullName>
    </recommendedName>
</protein>
<dbReference type="Pfam" id="PF12697">
    <property type="entry name" value="Abhydrolase_6"/>
    <property type="match status" value="1"/>
</dbReference>
<sequence length="404" mass="42113">AGRYAADAALRPERSGSTARRGRLPAGFGGPPLTVHSADDGHVVLTRSLTAQLPGVYGLVGRDCRAVVGPVLDGEPAKAPPDTVVRRLERLDHGELRPGTKVWLTPQLFADAPAPKTGRGAGTGTDTADGTAPAPLSGSASAPAPVEVPGELGPLPAWFVPGVRGTWIVTLHGLGAGPAQALPLLPFYEGLKTPVLGLSYRGDAGAPPPPDGVRHLGDTEWRDVEAAVRYAVRGGARRVVLHGWSSGASMALRAAEELSAPAAAASGPGTLDPSDSADVAGRIAGLVLDSPILDWRGTVRALAASRHTPRALLPLAVRAAQGRARVRPERMRQIADPAAVDVPTLLLHGPDDTVASWERSKELARARGESVTLHTVPSAPHAAMWNADPEAYEERLRRFLTPLL</sequence>
<dbReference type="InterPro" id="IPR029058">
    <property type="entry name" value="AB_hydrolase_fold"/>
</dbReference>
<feature type="non-terminal residue" evidence="3">
    <location>
        <position position="1"/>
    </location>
</feature>
<keyword evidence="4" id="KW-1185">Reference proteome</keyword>
<evidence type="ECO:0000313" key="4">
    <source>
        <dbReference type="Proteomes" id="UP000176005"/>
    </source>
</evidence>
<reference evidence="3 4" key="1">
    <citation type="journal article" date="2016" name="Front. Microbiol.">
        <title>Comparative Genomics Analysis of Streptomyces Species Reveals Their Adaptation to the Marine Environment and Their Diversity at the Genomic Level.</title>
        <authorList>
            <person name="Tian X."/>
            <person name="Zhang Z."/>
            <person name="Yang T."/>
            <person name="Chen M."/>
            <person name="Li J."/>
            <person name="Chen F."/>
            <person name="Yang J."/>
            <person name="Li W."/>
            <person name="Zhang B."/>
            <person name="Zhang Z."/>
            <person name="Wu J."/>
            <person name="Zhang C."/>
            <person name="Long L."/>
            <person name="Xiao J."/>
        </authorList>
    </citation>
    <scope>NUCLEOTIDE SEQUENCE [LARGE SCALE GENOMIC DNA]</scope>
    <source>
        <strain evidence="3 4">SCSIO 10429</strain>
    </source>
</reference>
<dbReference type="AlphaFoldDB" id="A0A1E7KT33"/>
<evidence type="ECO:0000313" key="3">
    <source>
        <dbReference type="EMBL" id="OEV07074.1"/>
    </source>
</evidence>
<dbReference type="Proteomes" id="UP000176005">
    <property type="component" value="Unassembled WGS sequence"/>
</dbReference>
<dbReference type="InterPro" id="IPR000073">
    <property type="entry name" value="AB_hydrolase_1"/>
</dbReference>